<sequence length="176" mass="19714">MVVAGDPVAVPETGYFYYGRPQWLTDDLLAALCAEAAAERAKAVLLRRQFHTPTGPIASALADSPELHALIESDACPVTPARRANYLYYEAEGQGIDPHTDDHDFQINVLMTLEHRHTRWQRSTLVLFPHGPDDPLRIHQRPGELVLFWAAAVVHARTNVTQDERVTNLGIGYRPR</sequence>
<keyword evidence="2" id="KW-1185">Reference proteome</keyword>
<dbReference type="AlphaFoldDB" id="A0A2S6GK18"/>
<dbReference type="Proteomes" id="UP000239203">
    <property type="component" value="Unassembled WGS sequence"/>
</dbReference>
<proteinExistence type="predicted"/>
<evidence type="ECO:0000313" key="2">
    <source>
        <dbReference type="Proteomes" id="UP000239203"/>
    </source>
</evidence>
<gene>
    <name evidence="1" type="ORF">CLV40_11368</name>
</gene>
<name>A0A2S6GK18_9PSEU</name>
<evidence type="ECO:0000313" key="1">
    <source>
        <dbReference type="EMBL" id="PPK65584.1"/>
    </source>
</evidence>
<accession>A0A2S6GK18</accession>
<dbReference type="EMBL" id="PTIX01000013">
    <property type="protein sequence ID" value="PPK65584.1"/>
    <property type="molecule type" value="Genomic_DNA"/>
</dbReference>
<reference evidence="1 2" key="1">
    <citation type="submission" date="2018-02" db="EMBL/GenBank/DDBJ databases">
        <title>Genomic Encyclopedia of Archaeal and Bacterial Type Strains, Phase II (KMG-II): from individual species to whole genera.</title>
        <authorList>
            <person name="Goeker M."/>
        </authorList>
    </citation>
    <scope>NUCLEOTIDE SEQUENCE [LARGE SCALE GENOMIC DNA]</scope>
    <source>
        <strain evidence="1 2">YU 961-1</strain>
    </source>
</reference>
<dbReference type="RefSeq" id="WP_219824071.1">
    <property type="nucleotide sequence ID" value="NZ_CP154825.1"/>
</dbReference>
<dbReference type="Gene3D" id="2.60.120.620">
    <property type="entry name" value="q2cbj1_9rhob like domain"/>
    <property type="match status" value="1"/>
</dbReference>
<comment type="caution">
    <text evidence="1">The sequence shown here is derived from an EMBL/GenBank/DDBJ whole genome shotgun (WGS) entry which is preliminary data.</text>
</comment>
<organism evidence="1 2">
    <name type="scientific">Actinokineospora auranticolor</name>
    <dbReference type="NCBI Taxonomy" id="155976"/>
    <lineage>
        <taxon>Bacteria</taxon>
        <taxon>Bacillati</taxon>
        <taxon>Actinomycetota</taxon>
        <taxon>Actinomycetes</taxon>
        <taxon>Pseudonocardiales</taxon>
        <taxon>Pseudonocardiaceae</taxon>
        <taxon>Actinokineospora</taxon>
    </lineage>
</organism>
<protein>
    <submittedName>
        <fullName evidence="1">2-oxoglutarate-Fe(II)-dependent oxygenase superfamily protein</fullName>
    </submittedName>
</protein>